<comment type="caution">
    <text evidence="2">The sequence shown here is derived from an EMBL/GenBank/DDBJ whole genome shotgun (WGS) entry which is preliminary data.</text>
</comment>
<feature type="transmembrane region" description="Helical" evidence="1">
    <location>
        <begin position="20"/>
        <end position="41"/>
    </location>
</feature>
<keyword evidence="3" id="KW-1185">Reference proteome</keyword>
<keyword evidence="1" id="KW-0812">Transmembrane</keyword>
<evidence type="ECO:0000313" key="3">
    <source>
        <dbReference type="Proteomes" id="UP001066276"/>
    </source>
</evidence>
<keyword evidence="1" id="KW-1133">Transmembrane helix</keyword>
<dbReference type="AlphaFoldDB" id="A0AAV7UWW5"/>
<feature type="transmembrane region" description="Helical" evidence="1">
    <location>
        <begin position="48"/>
        <end position="69"/>
    </location>
</feature>
<sequence>MAAMSAVVPLAQDVAGPLAVLAAGSVASVLAAASVAAVLAAGSVAAGLVAGSVAAVLVAGSVTAVLVAASMTAELVAVQVVVQVSVFSAVQVGIDVDRRCDSGPIVGATIPSPDLPFIFWPFPTLDGGAAVLPPSPFIFPEPLVAGVFCFSLRDVGNLLTFAGGGMSLPSLRGTLAALLVGALQYPAVAGTTVPGDVVAEVLGWDVESLALGDGRGGRCREEVNISQEKFFRHTGTGRWRGFASGGRGSGCRRCTFAEFG</sequence>
<reference evidence="2" key="1">
    <citation type="journal article" date="2022" name="bioRxiv">
        <title>Sequencing and chromosome-scale assembly of the giantPleurodeles waltlgenome.</title>
        <authorList>
            <person name="Brown T."/>
            <person name="Elewa A."/>
            <person name="Iarovenko S."/>
            <person name="Subramanian E."/>
            <person name="Araus A.J."/>
            <person name="Petzold A."/>
            <person name="Susuki M."/>
            <person name="Suzuki K.-i.T."/>
            <person name="Hayashi T."/>
            <person name="Toyoda A."/>
            <person name="Oliveira C."/>
            <person name="Osipova E."/>
            <person name="Leigh N.D."/>
            <person name="Simon A."/>
            <person name="Yun M.H."/>
        </authorList>
    </citation>
    <scope>NUCLEOTIDE SEQUENCE</scope>
    <source>
        <strain evidence="2">20211129_DDA</strain>
        <tissue evidence="2">Liver</tissue>
    </source>
</reference>
<name>A0AAV7UWW5_PLEWA</name>
<dbReference type="EMBL" id="JANPWB010000004">
    <property type="protein sequence ID" value="KAJ1192414.1"/>
    <property type="molecule type" value="Genomic_DNA"/>
</dbReference>
<evidence type="ECO:0000313" key="2">
    <source>
        <dbReference type="EMBL" id="KAJ1192414.1"/>
    </source>
</evidence>
<evidence type="ECO:0000256" key="1">
    <source>
        <dbReference type="SAM" id="Phobius"/>
    </source>
</evidence>
<keyword evidence="1" id="KW-0472">Membrane</keyword>
<protein>
    <submittedName>
        <fullName evidence="2">Uncharacterized protein</fullName>
    </submittedName>
</protein>
<proteinExistence type="predicted"/>
<accession>A0AAV7UWW5</accession>
<dbReference type="Proteomes" id="UP001066276">
    <property type="component" value="Chromosome 2_2"/>
</dbReference>
<organism evidence="2 3">
    <name type="scientific">Pleurodeles waltl</name>
    <name type="common">Iberian ribbed newt</name>
    <dbReference type="NCBI Taxonomy" id="8319"/>
    <lineage>
        <taxon>Eukaryota</taxon>
        <taxon>Metazoa</taxon>
        <taxon>Chordata</taxon>
        <taxon>Craniata</taxon>
        <taxon>Vertebrata</taxon>
        <taxon>Euteleostomi</taxon>
        <taxon>Amphibia</taxon>
        <taxon>Batrachia</taxon>
        <taxon>Caudata</taxon>
        <taxon>Salamandroidea</taxon>
        <taxon>Salamandridae</taxon>
        <taxon>Pleurodelinae</taxon>
        <taxon>Pleurodeles</taxon>
    </lineage>
</organism>
<gene>
    <name evidence="2" type="ORF">NDU88_001721</name>
</gene>